<proteinExistence type="predicted"/>
<evidence type="ECO:0000259" key="2">
    <source>
        <dbReference type="Pfam" id="PF07282"/>
    </source>
</evidence>
<dbReference type="STRING" id="1796616.A4V09_01865"/>
<dbReference type="EMBL" id="CP015405">
    <property type="protein sequence ID" value="ANU74615.1"/>
    <property type="molecule type" value="Genomic_DNA"/>
</dbReference>
<feature type="domain" description="Cas12f1-like TNB" evidence="2">
    <location>
        <begin position="330"/>
        <end position="389"/>
    </location>
</feature>
<protein>
    <submittedName>
        <fullName evidence="3">Transposase</fullName>
    </submittedName>
</protein>
<sequence>MKTGFCIKTIKYQLRCSHAEWFVSTEGYYRDVLNFYYHLLLHQKELWDLNSFQMQRELECLTIEGRDGRKPEYPLPFSKVPLYFRRSAINKAIGCLKSYLGLSRSVDKTEEYNPPLPETINASLTYFKGMYREFTDTGITLKVWDGSSWHWMECRLKGIPFPANAVVLSPSVVLDSKICWLHVPVKKETTDARNAKERMKSGDNICSVQFTNTDIFAMCCVMDGDGKQLAVRTCRGGDAYRHQCRRLLDKIEFSRQYTDKDNVEQPNKKYYIHLKNLSEYYAHNVSREIVDLCVENKVKVIVLPLYHADFSRMVQYRTGNFTPLHLSSGIRAYLKYKAWEAGIIVLEHSADHTSSRCAICGGTVKKQGSQYICENGHQGSRFLNSARNLGKKCQEDFRKKRGCLNQI</sequence>
<organism evidence="3 4">
    <name type="scientific">Blautia pseudococcoides</name>
    <dbReference type="NCBI Taxonomy" id="1796616"/>
    <lineage>
        <taxon>Bacteria</taxon>
        <taxon>Bacillati</taxon>
        <taxon>Bacillota</taxon>
        <taxon>Clostridia</taxon>
        <taxon>Lachnospirales</taxon>
        <taxon>Lachnospiraceae</taxon>
        <taxon>Blautia</taxon>
    </lineage>
</organism>
<dbReference type="AlphaFoldDB" id="A0A1C7I4W6"/>
<name>A0A1C7I4W6_9FIRM</name>
<reference evidence="3" key="1">
    <citation type="submission" date="2017-04" db="EMBL/GenBank/DDBJ databases">
        <title>Complete Genome Sequences of Twelve Strains of a Stable Defined Moderately Diverse Mouse Microbiota 2 (sDMDMm2).</title>
        <authorList>
            <person name="Uchimura Y."/>
            <person name="Wyss M."/>
            <person name="Brugiroux S."/>
            <person name="Limenitakis J.P."/>
            <person name="Stecher B."/>
            <person name="McCoy K.D."/>
            <person name="Macpherson A.J."/>
        </authorList>
    </citation>
    <scope>NUCLEOTIDE SEQUENCE</scope>
    <source>
        <strain evidence="3">YL58</strain>
    </source>
</reference>
<dbReference type="Proteomes" id="UP000092574">
    <property type="component" value="Chromosome"/>
</dbReference>
<keyword evidence="1" id="KW-0238">DNA-binding</keyword>
<gene>
    <name evidence="3" type="ORF">A4V09_01865</name>
</gene>
<dbReference type="InterPro" id="IPR010095">
    <property type="entry name" value="Cas12f1-like_TNB"/>
</dbReference>
<evidence type="ECO:0000313" key="4">
    <source>
        <dbReference type="Proteomes" id="UP000092574"/>
    </source>
</evidence>
<dbReference type="KEGG" id="byl:A4V09_01865"/>
<dbReference type="RefSeq" id="WP_065540844.1">
    <property type="nucleotide sequence ID" value="NZ_CP015405.2"/>
</dbReference>
<dbReference type="Pfam" id="PF07282">
    <property type="entry name" value="Cas12f1-like_TNB"/>
    <property type="match status" value="1"/>
</dbReference>
<evidence type="ECO:0000256" key="1">
    <source>
        <dbReference type="ARBA" id="ARBA00023125"/>
    </source>
</evidence>
<dbReference type="OrthoDB" id="1976626at2"/>
<accession>A0A1C7I4W6</accession>
<evidence type="ECO:0000313" key="3">
    <source>
        <dbReference type="EMBL" id="ANU74615.1"/>
    </source>
</evidence>
<dbReference type="GO" id="GO:0003677">
    <property type="term" value="F:DNA binding"/>
    <property type="evidence" value="ECO:0007669"/>
    <property type="project" value="UniProtKB-KW"/>
</dbReference>
<keyword evidence="4" id="KW-1185">Reference proteome</keyword>